<feature type="compositionally biased region" description="Acidic residues" evidence="5">
    <location>
        <begin position="244"/>
        <end position="264"/>
    </location>
</feature>
<dbReference type="InterPro" id="IPR046357">
    <property type="entry name" value="PPIase_dom_sf"/>
</dbReference>
<dbReference type="EC" id="5.2.1.8" evidence="2 4"/>
<dbReference type="InterPro" id="IPR001179">
    <property type="entry name" value="PPIase_FKBP_dom"/>
</dbReference>
<dbReference type="GO" id="GO:0003755">
    <property type="term" value="F:peptidyl-prolyl cis-trans isomerase activity"/>
    <property type="evidence" value="ECO:0007669"/>
    <property type="project" value="UniProtKB-KW"/>
</dbReference>
<sequence length="396" mass="44177">MRRFFKITAAAGAVCAIISGCAKQAGTPTNENEKLYFDAWLQIHYPQLEKTGAGIYIIPEYEKTGQDSKTEPVADSQYVYVSYVARNLDGTITSYSDAETARLLGEYDEKSSRYYGPAIWTRQSGYLYAGVNEMFAGLGKGDSRRAIIPGWLMSYNWYGSEQEYINNVTGTNAIYDIKVVDPIDNIEQWQIDSIGTFLSGAYADHDFGYLNSSLAGKLGKDIMSAKDSSDMYGFYYIELDPGEELEPVESDKDDEDEESEDDGSDKEYDWEKSHFYTTSGSNDTTIYINYVGRLLNGNVFDTNVERVAQDNGLSGGTYEPVAIQWGDSYYELQMGDESSSSSVIQGFAMTLWRMHPFGKAIGIFYSNLGYGYSGSGSSIPAYSPLMFEIEIVEKPE</sequence>
<accession>A0A940IHL6</accession>
<keyword evidence="3 4" id="KW-0697">Rotamase</keyword>
<reference evidence="8" key="1">
    <citation type="submission" date="2020-10" db="EMBL/GenBank/DDBJ databases">
        <authorList>
            <person name="Gilroy R."/>
        </authorList>
    </citation>
    <scope>NUCLEOTIDE SEQUENCE</scope>
    <source>
        <strain evidence="8">G3-8215</strain>
    </source>
</reference>
<dbReference type="Proteomes" id="UP000725002">
    <property type="component" value="Unassembled WGS sequence"/>
</dbReference>
<dbReference type="Gene3D" id="3.10.50.40">
    <property type="match status" value="2"/>
</dbReference>
<name>A0A940IHL6_9BACT</name>
<keyword evidence="6" id="KW-0732">Signal</keyword>
<evidence type="ECO:0000313" key="8">
    <source>
        <dbReference type="EMBL" id="MBO8482845.1"/>
    </source>
</evidence>
<feature type="region of interest" description="Disordered" evidence="5">
    <location>
        <begin position="244"/>
        <end position="270"/>
    </location>
</feature>
<gene>
    <name evidence="8" type="ORF">IAB75_01820</name>
</gene>
<feature type="domain" description="PPIase FKBP-type" evidence="7">
    <location>
        <begin position="283"/>
        <end position="395"/>
    </location>
</feature>
<comment type="caution">
    <text evidence="8">The sequence shown here is derived from an EMBL/GenBank/DDBJ whole genome shotgun (WGS) entry which is preliminary data.</text>
</comment>
<organism evidence="8 9">
    <name type="scientific">Candidatus Cryptobacteroides avicola</name>
    <dbReference type="NCBI Taxonomy" id="2840757"/>
    <lineage>
        <taxon>Bacteria</taxon>
        <taxon>Pseudomonadati</taxon>
        <taxon>Bacteroidota</taxon>
        <taxon>Bacteroidia</taxon>
        <taxon>Bacteroidales</taxon>
        <taxon>Candidatus Cryptobacteroides</taxon>
    </lineage>
</organism>
<evidence type="ECO:0000256" key="4">
    <source>
        <dbReference type="PROSITE-ProRule" id="PRU00277"/>
    </source>
</evidence>
<proteinExistence type="predicted"/>
<dbReference type="Pfam" id="PF00254">
    <property type="entry name" value="FKBP_C"/>
    <property type="match status" value="1"/>
</dbReference>
<dbReference type="SUPFAM" id="SSF54534">
    <property type="entry name" value="FKBP-like"/>
    <property type="match status" value="2"/>
</dbReference>
<feature type="chain" id="PRO_5037965400" description="peptidylprolyl isomerase" evidence="6">
    <location>
        <begin position="25"/>
        <end position="396"/>
    </location>
</feature>
<dbReference type="AlphaFoldDB" id="A0A940IHL6"/>
<keyword evidence="4 8" id="KW-0413">Isomerase</keyword>
<evidence type="ECO:0000256" key="3">
    <source>
        <dbReference type="ARBA" id="ARBA00023110"/>
    </source>
</evidence>
<evidence type="ECO:0000256" key="1">
    <source>
        <dbReference type="ARBA" id="ARBA00000971"/>
    </source>
</evidence>
<evidence type="ECO:0000256" key="5">
    <source>
        <dbReference type="SAM" id="MobiDB-lite"/>
    </source>
</evidence>
<comment type="catalytic activity">
    <reaction evidence="1 4">
        <text>[protein]-peptidylproline (omega=180) = [protein]-peptidylproline (omega=0)</text>
        <dbReference type="Rhea" id="RHEA:16237"/>
        <dbReference type="Rhea" id="RHEA-COMP:10747"/>
        <dbReference type="Rhea" id="RHEA-COMP:10748"/>
        <dbReference type="ChEBI" id="CHEBI:83833"/>
        <dbReference type="ChEBI" id="CHEBI:83834"/>
        <dbReference type="EC" id="5.2.1.8"/>
    </reaction>
</comment>
<evidence type="ECO:0000256" key="2">
    <source>
        <dbReference type="ARBA" id="ARBA00013194"/>
    </source>
</evidence>
<dbReference type="PROSITE" id="PS51257">
    <property type="entry name" value="PROKAR_LIPOPROTEIN"/>
    <property type="match status" value="1"/>
</dbReference>
<feature type="signal peptide" evidence="6">
    <location>
        <begin position="1"/>
        <end position="24"/>
    </location>
</feature>
<evidence type="ECO:0000313" key="9">
    <source>
        <dbReference type="Proteomes" id="UP000725002"/>
    </source>
</evidence>
<dbReference type="EMBL" id="JADILV010000012">
    <property type="protein sequence ID" value="MBO8482845.1"/>
    <property type="molecule type" value="Genomic_DNA"/>
</dbReference>
<evidence type="ECO:0000256" key="6">
    <source>
        <dbReference type="SAM" id="SignalP"/>
    </source>
</evidence>
<reference evidence="8" key="2">
    <citation type="journal article" date="2021" name="PeerJ">
        <title>Extensive microbial diversity within the chicken gut microbiome revealed by metagenomics and culture.</title>
        <authorList>
            <person name="Gilroy R."/>
            <person name="Ravi A."/>
            <person name="Getino M."/>
            <person name="Pursley I."/>
            <person name="Horton D.L."/>
            <person name="Alikhan N.F."/>
            <person name="Baker D."/>
            <person name="Gharbi K."/>
            <person name="Hall N."/>
            <person name="Watson M."/>
            <person name="Adriaenssens E.M."/>
            <person name="Foster-Nyarko E."/>
            <person name="Jarju S."/>
            <person name="Secka A."/>
            <person name="Antonio M."/>
            <person name="Oren A."/>
            <person name="Chaudhuri R.R."/>
            <person name="La Ragione R."/>
            <person name="Hildebrand F."/>
            <person name="Pallen M.J."/>
        </authorList>
    </citation>
    <scope>NUCLEOTIDE SEQUENCE</scope>
    <source>
        <strain evidence="8">G3-8215</strain>
    </source>
</reference>
<protein>
    <recommendedName>
        <fullName evidence="2 4">peptidylprolyl isomerase</fullName>
        <ecNumber evidence="2 4">5.2.1.8</ecNumber>
    </recommendedName>
</protein>
<dbReference type="PROSITE" id="PS50059">
    <property type="entry name" value="FKBP_PPIASE"/>
    <property type="match status" value="1"/>
</dbReference>
<evidence type="ECO:0000259" key="7">
    <source>
        <dbReference type="PROSITE" id="PS50059"/>
    </source>
</evidence>